<keyword evidence="1" id="KW-1133">Transmembrane helix</keyword>
<name>V6J1K5_9BACL</name>
<feature type="transmembrane region" description="Helical" evidence="1">
    <location>
        <begin position="77"/>
        <end position="98"/>
    </location>
</feature>
<evidence type="ECO:0000256" key="1">
    <source>
        <dbReference type="SAM" id="Phobius"/>
    </source>
</evidence>
<organism evidence="2 3">
    <name type="scientific">Sporolactobacillus laevolacticus DSM 442</name>
    <dbReference type="NCBI Taxonomy" id="1395513"/>
    <lineage>
        <taxon>Bacteria</taxon>
        <taxon>Bacillati</taxon>
        <taxon>Bacillota</taxon>
        <taxon>Bacilli</taxon>
        <taxon>Bacillales</taxon>
        <taxon>Sporolactobacillaceae</taxon>
        <taxon>Sporolactobacillus</taxon>
    </lineage>
</organism>
<dbReference type="Proteomes" id="UP000018296">
    <property type="component" value="Unassembled WGS sequence"/>
</dbReference>
<keyword evidence="3" id="KW-1185">Reference proteome</keyword>
<keyword evidence="1" id="KW-0472">Membrane</keyword>
<dbReference type="STRING" id="1395513.P343_16045"/>
<keyword evidence="1" id="KW-0812">Transmembrane</keyword>
<reference evidence="2 3" key="1">
    <citation type="journal article" date="2013" name="Genome Announc.">
        <title>Genome Sequence of Sporolactobacillus laevolacticus DSM442, an Efficient Polymer-Grade D-Lactate Producer from Agricultural Waste Cottonseed as a Nitrogen Source.</title>
        <authorList>
            <person name="Wang H."/>
            <person name="Wang L."/>
            <person name="Ju J."/>
            <person name="Yu B."/>
            <person name="Ma Y."/>
        </authorList>
    </citation>
    <scope>NUCLEOTIDE SEQUENCE [LARGE SCALE GENOMIC DNA]</scope>
    <source>
        <strain evidence="2 3">DSM 442</strain>
    </source>
</reference>
<protein>
    <submittedName>
        <fullName evidence="2">Uncharacterized protein</fullName>
    </submittedName>
</protein>
<feature type="transmembrane region" description="Helical" evidence="1">
    <location>
        <begin position="48"/>
        <end position="65"/>
    </location>
</feature>
<accession>V6J1K5</accession>
<evidence type="ECO:0000313" key="3">
    <source>
        <dbReference type="Proteomes" id="UP000018296"/>
    </source>
</evidence>
<feature type="transmembrane region" description="Helical" evidence="1">
    <location>
        <begin position="7"/>
        <end position="28"/>
    </location>
</feature>
<dbReference type="AlphaFoldDB" id="V6J1K5"/>
<dbReference type="EMBL" id="AWTC01000020">
    <property type="protein sequence ID" value="EST10649.1"/>
    <property type="molecule type" value="Genomic_DNA"/>
</dbReference>
<gene>
    <name evidence="2" type="ORF">P343_16045</name>
</gene>
<dbReference type="RefSeq" id="WP_023511422.1">
    <property type="nucleotide sequence ID" value="NZ_AWTC01000020.1"/>
</dbReference>
<sequence>MQIIKNALKVIFLSILHAVCLFIVTFPMFRPYQIASWFHISEQSLEHLYFAIVIIGALLYFFVVVKLTSSLFKGSLLVLLSALLWFPFWLLLTYYSTWIPNNNPNDGDNYGAAFFLLLLLFVYPIFIGFSCAIGMSLDHHQNRDS</sequence>
<dbReference type="PATRIC" id="fig|1395513.3.peg.3261"/>
<proteinExistence type="predicted"/>
<comment type="caution">
    <text evidence="2">The sequence shown here is derived from an EMBL/GenBank/DDBJ whole genome shotgun (WGS) entry which is preliminary data.</text>
</comment>
<feature type="transmembrane region" description="Helical" evidence="1">
    <location>
        <begin position="110"/>
        <end position="137"/>
    </location>
</feature>
<evidence type="ECO:0000313" key="2">
    <source>
        <dbReference type="EMBL" id="EST10649.1"/>
    </source>
</evidence>